<proteinExistence type="predicted"/>
<feature type="compositionally biased region" description="Acidic residues" evidence="1">
    <location>
        <begin position="132"/>
        <end position="143"/>
    </location>
</feature>
<accession>A0A1P8RIL8</accession>
<protein>
    <submittedName>
        <fullName evidence="2">Transcriptional regulator</fullName>
    </submittedName>
</protein>
<feature type="compositionally biased region" description="Polar residues" evidence="1">
    <location>
        <begin position="73"/>
        <end position="83"/>
    </location>
</feature>
<feature type="compositionally biased region" description="Basic and acidic residues" evidence="1">
    <location>
        <begin position="84"/>
        <end position="106"/>
    </location>
</feature>
<evidence type="ECO:0000256" key="1">
    <source>
        <dbReference type="SAM" id="MobiDB-lite"/>
    </source>
</evidence>
<reference evidence="2 3" key="1">
    <citation type="submission" date="2017-01" db="EMBL/GenBank/DDBJ databases">
        <title>Complete genome sequence of Haloterrigena daqingensis type strain (JX313T).</title>
        <authorList>
            <person name="Shuang W."/>
        </authorList>
    </citation>
    <scope>NUCLEOTIDE SEQUENCE [LARGE SCALE GENOMIC DNA]</scope>
    <source>
        <strain evidence="3">JX313</strain>
        <plasmid evidence="3">Plasmid unnamed1</plasmid>
    </source>
</reference>
<dbReference type="AlphaFoldDB" id="A0A1P8RIL8"/>
<dbReference type="KEGG" id="hda:BB347_17060"/>
<dbReference type="Pfam" id="PF24033">
    <property type="entry name" value="DUF7342"/>
    <property type="match status" value="1"/>
</dbReference>
<keyword evidence="2" id="KW-0614">Plasmid</keyword>
<evidence type="ECO:0000313" key="3">
    <source>
        <dbReference type="Proteomes" id="UP000187321"/>
    </source>
</evidence>
<dbReference type="InterPro" id="IPR055766">
    <property type="entry name" value="DUF7342"/>
</dbReference>
<name>A0A1P8RIL8_9EURY</name>
<dbReference type="EMBL" id="CP019328">
    <property type="protein sequence ID" value="APX98487.1"/>
    <property type="molecule type" value="Genomic_DNA"/>
</dbReference>
<evidence type="ECO:0000313" key="2">
    <source>
        <dbReference type="EMBL" id="APX98487.1"/>
    </source>
</evidence>
<feature type="region of interest" description="Disordered" evidence="1">
    <location>
        <begin position="127"/>
        <end position="146"/>
    </location>
</feature>
<organism evidence="2 3">
    <name type="scientific">Natronorubrum daqingense</name>
    <dbReference type="NCBI Taxonomy" id="588898"/>
    <lineage>
        <taxon>Archaea</taxon>
        <taxon>Methanobacteriati</taxon>
        <taxon>Methanobacteriota</taxon>
        <taxon>Stenosarchaea group</taxon>
        <taxon>Halobacteria</taxon>
        <taxon>Halobacteriales</taxon>
        <taxon>Natrialbaceae</taxon>
        <taxon>Natronorubrum</taxon>
    </lineage>
</organism>
<gene>
    <name evidence="2" type="ORF">BB347_17060</name>
</gene>
<feature type="region of interest" description="Disordered" evidence="1">
    <location>
        <begin position="68"/>
        <end position="106"/>
    </location>
</feature>
<sequence length="187" mass="21495">MEPFPDTDETGSVDAVAERAWKSETTAFERVESILSRTTEWHHASEIAARACVSEPTARKHLRALVESRHASANETASGTQFKRNPDRKRLERVQQLADEHSRSELEHAIREMKQRIRAFEDEYGVTSPESLVEDIEPDDERGWDDRSRWKTTRRNLTFAKTALSFKETRHVDSMSTGEGRPLEENA</sequence>
<dbReference type="Proteomes" id="UP000187321">
    <property type="component" value="Plasmid unnamed1"/>
</dbReference>
<geneLocation type="plasmid" evidence="2">
    <name>unnamed1</name>
</geneLocation>